<evidence type="ECO:0000313" key="2">
    <source>
        <dbReference type="Proteomes" id="UP000007819"/>
    </source>
</evidence>
<sequence>MKIEKANHPIMTSHINIVYDNEKLIKSWLQSYTGYNPYEGERNSAYSQCLRNFRGDPKEDKWMFKLTQLSYRYIYPSKSETLSSYKIKRQIMIKNLKLLEYHIHSDDKRKRRFESLEDANSKVDQDYFDLMKNCRALSGEDVYDVYVMRLINTECRPLGEPEWKKELKDAGKKNAVALLQMKMENKLQ</sequence>
<dbReference type="Proteomes" id="UP000007819">
    <property type="component" value="Chromosome A2"/>
</dbReference>
<reference evidence="2" key="1">
    <citation type="submission" date="2010-06" db="EMBL/GenBank/DDBJ databases">
        <authorList>
            <person name="Jiang H."/>
            <person name="Abraham K."/>
            <person name="Ali S."/>
            <person name="Alsbrooks S.L."/>
            <person name="Anim B.N."/>
            <person name="Anosike U.S."/>
            <person name="Attaway T."/>
            <person name="Bandaranaike D.P."/>
            <person name="Battles P.K."/>
            <person name="Bell S.N."/>
            <person name="Bell A.V."/>
            <person name="Beltran B."/>
            <person name="Bickham C."/>
            <person name="Bustamante Y."/>
            <person name="Caleb T."/>
            <person name="Canada A."/>
            <person name="Cardenas V."/>
            <person name="Carter K."/>
            <person name="Chacko J."/>
            <person name="Chandrabose M.N."/>
            <person name="Chavez D."/>
            <person name="Chavez A."/>
            <person name="Chen L."/>
            <person name="Chu H.-S."/>
            <person name="Claassen K.J."/>
            <person name="Cockrell R."/>
            <person name="Collins M."/>
            <person name="Cooper J.A."/>
            <person name="Cree A."/>
            <person name="Curry S.M."/>
            <person name="Da Y."/>
            <person name="Dao M.D."/>
            <person name="Das B."/>
            <person name="Davila M.-L."/>
            <person name="Davy-Carroll L."/>
            <person name="Denson S."/>
            <person name="Dinh H."/>
            <person name="Ebong V.E."/>
            <person name="Edwards J.R."/>
            <person name="Egan A."/>
            <person name="El-Daye J."/>
            <person name="Escobedo L."/>
            <person name="Fernandez S."/>
            <person name="Fernando P.R."/>
            <person name="Flagg N."/>
            <person name="Forbes L.D."/>
            <person name="Fowler R.G."/>
            <person name="Fu Q."/>
            <person name="Gabisi R.A."/>
            <person name="Ganer J."/>
            <person name="Garbino Pronczuk A."/>
            <person name="Garcia R.M."/>
            <person name="Garner T."/>
            <person name="Garrett T.E."/>
            <person name="Gonzalez D.A."/>
            <person name="Hamid H."/>
            <person name="Hawkins E.S."/>
            <person name="Hirani K."/>
            <person name="Hogues M.E."/>
            <person name="Hollins B."/>
            <person name="Hsiao C.-H."/>
            <person name="Jabil R."/>
            <person name="James M.L."/>
            <person name="Jhangiani S.N."/>
            <person name="Johnson B."/>
            <person name="Johnson Q."/>
            <person name="Joshi V."/>
            <person name="Kalu J.B."/>
            <person name="Kam C."/>
            <person name="Kashfia A."/>
            <person name="Keebler J."/>
            <person name="Kisamo H."/>
            <person name="Kovar C.L."/>
            <person name="Lago L.A."/>
            <person name="Lai C.-Y."/>
            <person name="Laidlaw J."/>
            <person name="Lara F."/>
            <person name="Le T.-K."/>
            <person name="Lee S.L."/>
            <person name="Legall F.H."/>
            <person name="Lemon S.J."/>
            <person name="Lewis L.R."/>
            <person name="Li B."/>
            <person name="Liu Y."/>
            <person name="Liu Y.-S."/>
            <person name="Lopez J."/>
            <person name="Lozado R.J."/>
            <person name="Lu J."/>
            <person name="Madu R.C."/>
            <person name="Maheshwari M."/>
            <person name="Maheshwari R."/>
            <person name="Malloy K."/>
            <person name="Martinez E."/>
            <person name="Mathew T."/>
            <person name="Mercado I.C."/>
            <person name="Mercado C."/>
            <person name="Meyer B."/>
            <person name="Montgomery K."/>
            <person name="Morgan M.B."/>
            <person name="Munidasa M."/>
            <person name="Nazareth L.V."/>
            <person name="Nelson J."/>
            <person name="Ng B.M."/>
            <person name="Nguyen N.B."/>
            <person name="Nguyen P.Q."/>
            <person name="Nguyen T."/>
            <person name="Obregon M."/>
            <person name="Okwuonu G.O."/>
            <person name="Onwere C.G."/>
            <person name="Orozco G."/>
            <person name="Parra A."/>
            <person name="Patel S."/>
            <person name="Patil S."/>
            <person name="Perez A."/>
            <person name="Perez Y."/>
            <person name="Pham C."/>
            <person name="Primus E.L."/>
            <person name="Pu L.-L."/>
            <person name="Puazo M."/>
            <person name="Qin X."/>
            <person name="Quiroz J.B."/>
            <person name="Reese J."/>
            <person name="Richards S."/>
            <person name="Rives C.M."/>
            <person name="Robberts R."/>
            <person name="Ruiz S.J."/>
            <person name="Ruiz M.J."/>
            <person name="Santibanez J."/>
            <person name="Schneider B.W."/>
            <person name="Sisson I."/>
            <person name="Smith M."/>
            <person name="Sodergren E."/>
            <person name="Song X.-Z."/>
            <person name="Song B.B."/>
            <person name="Summersgill H."/>
            <person name="Thelus R."/>
            <person name="Thornton R.D."/>
            <person name="Trejos Z.Y."/>
            <person name="Usmani K."/>
            <person name="Vattathil S."/>
            <person name="Villasana D."/>
            <person name="Walker D.L."/>
            <person name="Wang S."/>
            <person name="Wang K."/>
            <person name="White C.S."/>
            <person name="Williams A.C."/>
            <person name="Williamson J."/>
            <person name="Wilson K."/>
            <person name="Woghiren I.O."/>
            <person name="Woodworth J.R."/>
            <person name="Worley K.C."/>
            <person name="Wright R.A."/>
            <person name="Wu W."/>
            <person name="Young L."/>
            <person name="Zhang L."/>
            <person name="Zhang J."/>
            <person name="Zhu Y."/>
            <person name="Muzny D.M."/>
            <person name="Weinstock G."/>
            <person name="Gibbs R.A."/>
        </authorList>
    </citation>
    <scope>NUCLEOTIDE SEQUENCE [LARGE SCALE GENOMIC DNA]</scope>
    <source>
        <strain evidence="2">LSR1</strain>
    </source>
</reference>
<dbReference type="OrthoDB" id="10479794at2759"/>
<name>A0A8R2NU92_ACYPI</name>
<accession>A0A8R2NU92</accession>
<dbReference type="KEGG" id="api:100570627"/>
<dbReference type="GeneID" id="100570627"/>
<keyword evidence="2" id="KW-1185">Reference proteome</keyword>
<dbReference type="AlphaFoldDB" id="A0A8R2NU92"/>
<proteinExistence type="predicted"/>
<dbReference type="RefSeq" id="XP_029346064.1">
    <property type="nucleotide sequence ID" value="XM_029490204.1"/>
</dbReference>
<dbReference type="EnsemblMetazoa" id="XM_029490204.1">
    <property type="protein sequence ID" value="XP_029346064.1"/>
    <property type="gene ID" value="LOC100570627"/>
</dbReference>
<organism evidence="1 2">
    <name type="scientific">Acyrthosiphon pisum</name>
    <name type="common">Pea aphid</name>
    <dbReference type="NCBI Taxonomy" id="7029"/>
    <lineage>
        <taxon>Eukaryota</taxon>
        <taxon>Metazoa</taxon>
        <taxon>Ecdysozoa</taxon>
        <taxon>Arthropoda</taxon>
        <taxon>Hexapoda</taxon>
        <taxon>Insecta</taxon>
        <taxon>Pterygota</taxon>
        <taxon>Neoptera</taxon>
        <taxon>Paraneoptera</taxon>
        <taxon>Hemiptera</taxon>
        <taxon>Sternorrhyncha</taxon>
        <taxon>Aphidomorpha</taxon>
        <taxon>Aphidoidea</taxon>
        <taxon>Aphididae</taxon>
        <taxon>Macrosiphini</taxon>
        <taxon>Acyrthosiphon</taxon>
    </lineage>
</organism>
<reference evidence="1" key="2">
    <citation type="submission" date="2022-06" db="UniProtKB">
        <authorList>
            <consortium name="EnsemblMetazoa"/>
        </authorList>
    </citation>
    <scope>IDENTIFICATION</scope>
</reference>
<evidence type="ECO:0000313" key="1">
    <source>
        <dbReference type="EnsemblMetazoa" id="XP_029346064.1"/>
    </source>
</evidence>
<protein>
    <submittedName>
        <fullName evidence="1">Uncharacterized protein</fullName>
    </submittedName>
</protein>